<dbReference type="Proteomes" id="UP000789901">
    <property type="component" value="Unassembled WGS sequence"/>
</dbReference>
<evidence type="ECO:0000313" key="1">
    <source>
        <dbReference type="EMBL" id="CAG8704858.1"/>
    </source>
</evidence>
<keyword evidence="2" id="KW-1185">Reference proteome</keyword>
<dbReference type="EMBL" id="CAJVQB010007519">
    <property type="protein sequence ID" value="CAG8704858.1"/>
    <property type="molecule type" value="Genomic_DNA"/>
</dbReference>
<sequence>MIYVNNICRPDCSADYLALLRGIYLNPYEHITSNRNSKLISNYYK</sequence>
<protein>
    <submittedName>
        <fullName evidence="1">30014_t:CDS:1</fullName>
    </submittedName>
</protein>
<reference evidence="1 2" key="1">
    <citation type="submission" date="2021-06" db="EMBL/GenBank/DDBJ databases">
        <authorList>
            <person name="Kallberg Y."/>
            <person name="Tangrot J."/>
            <person name="Rosling A."/>
        </authorList>
    </citation>
    <scope>NUCLEOTIDE SEQUENCE [LARGE SCALE GENOMIC DNA]</scope>
    <source>
        <strain evidence="1 2">120-4 pot B 10/14</strain>
    </source>
</reference>
<evidence type="ECO:0000313" key="2">
    <source>
        <dbReference type="Proteomes" id="UP000789901"/>
    </source>
</evidence>
<gene>
    <name evidence="1" type="ORF">GMARGA_LOCUS12365</name>
</gene>
<proteinExistence type="predicted"/>
<feature type="non-terminal residue" evidence="1">
    <location>
        <position position="45"/>
    </location>
</feature>
<organism evidence="1 2">
    <name type="scientific">Gigaspora margarita</name>
    <dbReference type="NCBI Taxonomy" id="4874"/>
    <lineage>
        <taxon>Eukaryota</taxon>
        <taxon>Fungi</taxon>
        <taxon>Fungi incertae sedis</taxon>
        <taxon>Mucoromycota</taxon>
        <taxon>Glomeromycotina</taxon>
        <taxon>Glomeromycetes</taxon>
        <taxon>Diversisporales</taxon>
        <taxon>Gigasporaceae</taxon>
        <taxon>Gigaspora</taxon>
    </lineage>
</organism>
<accession>A0ABN7V1E7</accession>
<name>A0ABN7V1E7_GIGMA</name>
<comment type="caution">
    <text evidence="1">The sequence shown here is derived from an EMBL/GenBank/DDBJ whole genome shotgun (WGS) entry which is preliminary data.</text>
</comment>